<organism evidence="1 2">
    <name type="scientific">Micromonospora solifontis</name>
    <dbReference type="NCBI Taxonomy" id="2487138"/>
    <lineage>
        <taxon>Bacteria</taxon>
        <taxon>Bacillati</taxon>
        <taxon>Actinomycetota</taxon>
        <taxon>Actinomycetes</taxon>
        <taxon>Micromonosporales</taxon>
        <taxon>Micromonosporaceae</taxon>
        <taxon>Micromonospora</taxon>
    </lineage>
</organism>
<accession>A0ABX9WMN6</accession>
<evidence type="ECO:0000313" key="1">
    <source>
        <dbReference type="EMBL" id="RNM00628.1"/>
    </source>
</evidence>
<evidence type="ECO:0008006" key="3">
    <source>
        <dbReference type="Google" id="ProtNLM"/>
    </source>
</evidence>
<name>A0ABX9WMN6_9ACTN</name>
<dbReference type="RefSeq" id="WP_123239747.1">
    <property type="nucleotide sequence ID" value="NZ_JAAHBY010000009.1"/>
</dbReference>
<protein>
    <recommendedName>
        <fullName evidence="3">Baseplate assembly protein</fullName>
    </recommendedName>
</protein>
<dbReference type="EMBL" id="RJLN01000009">
    <property type="protein sequence ID" value="RNM00628.1"/>
    <property type="molecule type" value="Genomic_DNA"/>
</dbReference>
<gene>
    <name evidence="1" type="ORF">EFE23_05290</name>
</gene>
<evidence type="ECO:0000313" key="2">
    <source>
        <dbReference type="Proteomes" id="UP000280698"/>
    </source>
</evidence>
<proteinExistence type="predicted"/>
<keyword evidence="2" id="KW-1185">Reference proteome</keyword>
<reference evidence="1 2" key="1">
    <citation type="submission" date="2018-11" db="EMBL/GenBank/DDBJ databases">
        <title>Micromonospora sp. PPF5-17, a new actinomycetes isolated from a hot spring soil.</title>
        <authorList>
            <person name="Thawai C."/>
        </authorList>
    </citation>
    <scope>NUCLEOTIDE SEQUENCE [LARGE SCALE GENOMIC DNA]</scope>
    <source>
        <strain evidence="1 2">PPF5-17</strain>
    </source>
</reference>
<sequence length="800" mass="82923">MNAPEPRELTPRPDPPPGLSRLRRRLADRHDFRDALLAGIAGTPRPDGGPLGGRLDVAGDPTVVTVAELWSRVADSVAAYTELTAGERYLGTAQDWTDLRRTTELLGHRPTQRAAARGWIRCTTDTGASPLVPAGTRVQAPGTATSAAQTFEVVTDTPLRADWADLTVTAVPAPQPPPDRALRLLTDPGFAAGDRVALVAEKPSGYVPMPSTWWGWLGWMSVVYTLYASNLSLRAVVTVTKKSDDLGAFLVTTDRVLTGLLAPESGTTYAAYRVRARLSLAHRLSKLSYVNSSGAAATAAVSYPGEAAAVGAGHLLVTDASAASPGMNILVANRYGAFVTTVKSVSGVDWSVAPGTRHHVGRIELTGSLPAGQQDDDIEILLVDQRVVAQHHELPPLAPGGTRLRVHPRPAEAPNRIVVRTTAGWELADCSRDAADTTDDVGGMLLVLGAGLTGTAAKAPATGNLVPVRHGETHRGPLTVTDGGAVVPGPVTADVDPAGRVTDSLTVRVGGVAYDEVDSLYGRDPAAPVFTTRLAADGRLVLRFGAEAVRGEVTATWRVGGGLVGELDATRIDTLLGSVRGVRKVAGVGRTTGAADQEDPLRMRRAAAARIRALDRAVSVDDLADLALGVPGTSHSVAWRGAGPPGCPCGGVGLHVASLRFGETGVRAPLPAELATLAGYLDARRDTSVGLCVCAGVPSALTATLTVAADPRRDPVTVREAVRAALLDPAGPLAPRPRELGVPLDASDVLAVAQAVTGVVGVVALSVTSGVRAPSTAEAAIGRTPAERYELLSLTAVTVQ</sequence>
<comment type="caution">
    <text evidence="1">The sequence shown here is derived from an EMBL/GenBank/DDBJ whole genome shotgun (WGS) entry which is preliminary data.</text>
</comment>
<dbReference type="Proteomes" id="UP000280698">
    <property type="component" value="Unassembled WGS sequence"/>
</dbReference>